<keyword evidence="9" id="KW-1185">Reference proteome</keyword>
<evidence type="ECO:0000256" key="5">
    <source>
        <dbReference type="ARBA" id="ARBA00023163"/>
    </source>
</evidence>
<evidence type="ECO:0000313" key="9">
    <source>
        <dbReference type="Proteomes" id="UP000266906"/>
    </source>
</evidence>
<dbReference type="GO" id="GO:0003677">
    <property type="term" value="F:DNA binding"/>
    <property type="evidence" value="ECO:0007669"/>
    <property type="project" value="UniProtKB-KW"/>
</dbReference>
<dbReference type="NCBIfam" id="TIGR02937">
    <property type="entry name" value="sigma70-ECF"/>
    <property type="match status" value="1"/>
</dbReference>
<dbReference type="NCBIfam" id="TIGR02983">
    <property type="entry name" value="SigE-fam_strep"/>
    <property type="match status" value="1"/>
</dbReference>
<dbReference type="CDD" id="cd06171">
    <property type="entry name" value="Sigma70_r4"/>
    <property type="match status" value="1"/>
</dbReference>
<dbReference type="Pfam" id="PF08281">
    <property type="entry name" value="Sigma70_r4_2"/>
    <property type="match status" value="1"/>
</dbReference>
<dbReference type="PANTHER" id="PTHR43133:SF50">
    <property type="entry name" value="ECF RNA POLYMERASE SIGMA FACTOR SIGM"/>
    <property type="match status" value="1"/>
</dbReference>
<feature type="domain" description="RNA polymerase sigma-70 region 2" evidence="6">
    <location>
        <begin position="54"/>
        <end position="117"/>
    </location>
</feature>
<evidence type="ECO:0000256" key="2">
    <source>
        <dbReference type="ARBA" id="ARBA00023015"/>
    </source>
</evidence>
<comment type="caution">
    <text evidence="8">The sequence shown here is derived from an EMBL/GenBank/DDBJ whole genome shotgun (WGS) entry which is preliminary data.</text>
</comment>
<dbReference type="InterPro" id="IPR013324">
    <property type="entry name" value="RNA_pol_sigma_r3/r4-like"/>
</dbReference>
<evidence type="ECO:0000256" key="1">
    <source>
        <dbReference type="ARBA" id="ARBA00010641"/>
    </source>
</evidence>
<dbReference type="InterPro" id="IPR007627">
    <property type="entry name" value="RNA_pol_sigma70_r2"/>
</dbReference>
<sequence length="216" mass="23472">MIRVTSAGPVQHFVADRRHEGSDRIEGKRGRRVGLRRSGRSPGVGFAEFVAQRSAALFRTAYVLTGDVHAAEDLVQEALERACRHWRRVAAADSPEAYVRRVLVNLANDRWRRRSRRAERPGLSGVAEPADPRDGFGQVELRGELVGALLALPMGMRSVVVLHYLDDLDTGQVADALGISPSAVRSQLARGLAKLRESIPEDTAGRPASAPLGGAR</sequence>
<keyword evidence="2" id="KW-0805">Transcription regulation</keyword>
<name>A0A3N4R525_9ACTN</name>
<evidence type="ECO:0000259" key="7">
    <source>
        <dbReference type="Pfam" id="PF08281"/>
    </source>
</evidence>
<keyword evidence="3" id="KW-0731">Sigma factor</keyword>
<dbReference type="SUPFAM" id="SSF88946">
    <property type="entry name" value="Sigma2 domain of RNA polymerase sigma factors"/>
    <property type="match status" value="1"/>
</dbReference>
<dbReference type="InterPro" id="IPR013325">
    <property type="entry name" value="RNA_pol_sigma_r2"/>
</dbReference>
<proteinExistence type="inferred from homology"/>
<organism evidence="8 9">
    <name type="scientific">Kitasatospora cineracea</name>
    <dbReference type="NCBI Taxonomy" id="88074"/>
    <lineage>
        <taxon>Bacteria</taxon>
        <taxon>Bacillati</taxon>
        <taxon>Actinomycetota</taxon>
        <taxon>Actinomycetes</taxon>
        <taxon>Kitasatosporales</taxon>
        <taxon>Streptomycetaceae</taxon>
        <taxon>Kitasatospora</taxon>
    </lineage>
</organism>
<dbReference type="GO" id="GO:0016987">
    <property type="term" value="F:sigma factor activity"/>
    <property type="evidence" value="ECO:0007669"/>
    <property type="project" value="UniProtKB-KW"/>
</dbReference>
<protein>
    <submittedName>
        <fullName evidence="8">RNA polymerase sigma-70 factor (Sigma-E family)</fullName>
    </submittedName>
</protein>
<keyword evidence="5" id="KW-0804">Transcription</keyword>
<accession>A0A3N4R525</accession>
<feature type="domain" description="RNA polymerase sigma factor 70 region 4 type 2" evidence="7">
    <location>
        <begin position="144"/>
        <end position="195"/>
    </location>
</feature>
<dbReference type="Pfam" id="PF04542">
    <property type="entry name" value="Sigma70_r2"/>
    <property type="match status" value="1"/>
</dbReference>
<dbReference type="InterPro" id="IPR013249">
    <property type="entry name" value="RNA_pol_sigma70_r4_t2"/>
</dbReference>
<evidence type="ECO:0000256" key="3">
    <source>
        <dbReference type="ARBA" id="ARBA00023082"/>
    </source>
</evidence>
<dbReference type="Gene3D" id="1.10.1740.10">
    <property type="match status" value="1"/>
</dbReference>
<dbReference type="AlphaFoldDB" id="A0A3N4R525"/>
<dbReference type="InterPro" id="IPR014284">
    <property type="entry name" value="RNA_pol_sigma-70_dom"/>
</dbReference>
<keyword evidence="4" id="KW-0238">DNA-binding</keyword>
<reference evidence="8 9" key="1">
    <citation type="submission" date="2018-11" db="EMBL/GenBank/DDBJ databases">
        <title>Sequencing the genomes of 1000 actinobacteria strains.</title>
        <authorList>
            <person name="Klenk H.-P."/>
        </authorList>
    </citation>
    <scope>NUCLEOTIDE SEQUENCE [LARGE SCALE GENOMIC DNA]</scope>
    <source>
        <strain evidence="8 9">DSM 44781</strain>
    </source>
</reference>
<dbReference type="Gene3D" id="1.10.10.10">
    <property type="entry name" value="Winged helix-like DNA-binding domain superfamily/Winged helix DNA-binding domain"/>
    <property type="match status" value="1"/>
</dbReference>
<dbReference type="SUPFAM" id="SSF88659">
    <property type="entry name" value="Sigma3 and sigma4 domains of RNA polymerase sigma factors"/>
    <property type="match status" value="1"/>
</dbReference>
<comment type="similarity">
    <text evidence="1">Belongs to the sigma-70 factor family. ECF subfamily.</text>
</comment>
<dbReference type="Proteomes" id="UP000266906">
    <property type="component" value="Unassembled WGS sequence"/>
</dbReference>
<dbReference type="EMBL" id="RKQG01000002">
    <property type="protein sequence ID" value="RPE28488.1"/>
    <property type="molecule type" value="Genomic_DNA"/>
</dbReference>
<dbReference type="PANTHER" id="PTHR43133">
    <property type="entry name" value="RNA POLYMERASE ECF-TYPE SIGMA FACTO"/>
    <property type="match status" value="1"/>
</dbReference>
<dbReference type="InterPro" id="IPR014325">
    <property type="entry name" value="RNA_pol_sigma-E_actinobac"/>
</dbReference>
<evidence type="ECO:0000313" key="8">
    <source>
        <dbReference type="EMBL" id="RPE28488.1"/>
    </source>
</evidence>
<evidence type="ECO:0000259" key="6">
    <source>
        <dbReference type="Pfam" id="PF04542"/>
    </source>
</evidence>
<dbReference type="InterPro" id="IPR036388">
    <property type="entry name" value="WH-like_DNA-bd_sf"/>
</dbReference>
<dbReference type="InterPro" id="IPR039425">
    <property type="entry name" value="RNA_pol_sigma-70-like"/>
</dbReference>
<evidence type="ECO:0000256" key="4">
    <source>
        <dbReference type="ARBA" id="ARBA00023125"/>
    </source>
</evidence>
<dbReference type="GO" id="GO:0006352">
    <property type="term" value="P:DNA-templated transcription initiation"/>
    <property type="evidence" value="ECO:0007669"/>
    <property type="project" value="InterPro"/>
</dbReference>
<gene>
    <name evidence="8" type="ORF">EDD38_5624</name>
</gene>